<organism evidence="2 3">
    <name type="scientific">Paracidobacterium acidisoli</name>
    <dbReference type="NCBI Taxonomy" id="2303751"/>
    <lineage>
        <taxon>Bacteria</taxon>
        <taxon>Pseudomonadati</taxon>
        <taxon>Acidobacteriota</taxon>
        <taxon>Terriglobia</taxon>
        <taxon>Terriglobales</taxon>
        <taxon>Acidobacteriaceae</taxon>
        <taxon>Paracidobacterium</taxon>
    </lineage>
</organism>
<dbReference type="Proteomes" id="UP000264702">
    <property type="component" value="Unassembled WGS sequence"/>
</dbReference>
<name>A0A372IQE1_9BACT</name>
<gene>
    <name evidence="2" type="ORF">D0Y96_09645</name>
</gene>
<sequence>MANLIIPAAERNLTPDQVDALDRRRQWGLAFQVISGQFGFFAVLLLLWSGQDLSYSPGWIHPMFYYNVLTAVLCVAFALYGSWLKRGRPEY</sequence>
<keyword evidence="1" id="KW-1133">Transmembrane helix</keyword>
<protein>
    <submittedName>
        <fullName evidence="2">Uncharacterized protein</fullName>
    </submittedName>
</protein>
<dbReference type="RefSeq" id="WP_117299140.1">
    <property type="nucleotide sequence ID" value="NZ_QVQT02000003.1"/>
</dbReference>
<dbReference type="AlphaFoldDB" id="A0A372IQE1"/>
<keyword evidence="1" id="KW-0812">Transmembrane</keyword>
<keyword evidence="1" id="KW-0472">Membrane</keyword>
<accession>A0A372IQE1</accession>
<dbReference type="EMBL" id="QVQT01000003">
    <property type="protein sequence ID" value="RFU16971.1"/>
    <property type="molecule type" value="Genomic_DNA"/>
</dbReference>
<comment type="caution">
    <text evidence="2">The sequence shown here is derived from an EMBL/GenBank/DDBJ whole genome shotgun (WGS) entry which is preliminary data.</text>
</comment>
<feature type="transmembrane region" description="Helical" evidence="1">
    <location>
        <begin position="63"/>
        <end position="83"/>
    </location>
</feature>
<dbReference type="OrthoDB" id="121979at2"/>
<proteinExistence type="predicted"/>
<reference evidence="2 3" key="1">
    <citation type="submission" date="2018-08" db="EMBL/GenBank/DDBJ databases">
        <title>Acidipila sp. 4G-K13, an acidobacterium isolated from forest soil.</title>
        <authorList>
            <person name="Gao Z.-H."/>
            <person name="Qiu L.-H."/>
        </authorList>
    </citation>
    <scope>NUCLEOTIDE SEQUENCE [LARGE SCALE GENOMIC DNA]</scope>
    <source>
        <strain evidence="2 3">4G-K13</strain>
    </source>
</reference>
<evidence type="ECO:0000313" key="3">
    <source>
        <dbReference type="Proteomes" id="UP000264702"/>
    </source>
</evidence>
<feature type="transmembrane region" description="Helical" evidence="1">
    <location>
        <begin position="29"/>
        <end position="51"/>
    </location>
</feature>
<evidence type="ECO:0000313" key="2">
    <source>
        <dbReference type="EMBL" id="RFU16971.1"/>
    </source>
</evidence>
<keyword evidence="3" id="KW-1185">Reference proteome</keyword>
<evidence type="ECO:0000256" key="1">
    <source>
        <dbReference type="SAM" id="Phobius"/>
    </source>
</evidence>